<gene>
    <name evidence="1" type="ORF">GCM10009066_17490</name>
</gene>
<evidence type="ECO:0000313" key="2">
    <source>
        <dbReference type="Proteomes" id="UP001500837"/>
    </source>
</evidence>
<reference evidence="1 2" key="1">
    <citation type="journal article" date="2019" name="Int. J. Syst. Evol. Microbiol.">
        <title>The Global Catalogue of Microorganisms (GCM) 10K type strain sequencing project: providing services to taxonomists for standard genome sequencing and annotation.</title>
        <authorList>
            <consortium name="The Broad Institute Genomics Platform"/>
            <consortium name="The Broad Institute Genome Sequencing Center for Infectious Disease"/>
            <person name="Wu L."/>
            <person name="Ma J."/>
        </authorList>
    </citation>
    <scope>NUCLEOTIDE SEQUENCE [LARGE SCALE GENOMIC DNA]</scope>
    <source>
        <strain evidence="1 2">JCM 16330</strain>
    </source>
</reference>
<name>A0AAV3S8T6_9EURY</name>
<keyword evidence="2" id="KW-1185">Reference proteome</keyword>
<proteinExistence type="predicted"/>
<comment type="caution">
    <text evidence="1">The sequence shown here is derived from an EMBL/GenBank/DDBJ whole genome shotgun (WGS) entry which is preliminary data.</text>
</comment>
<organism evidence="1 2">
    <name type="scientific">Halarchaeum salinum</name>
    <dbReference type="NCBI Taxonomy" id="489912"/>
    <lineage>
        <taxon>Archaea</taxon>
        <taxon>Methanobacteriati</taxon>
        <taxon>Methanobacteriota</taxon>
        <taxon>Stenosarchaea group</taxon>
        <taxon>Halobacteria</taxon>
        <taxon>Halobacteriales</taxon>
        <taxon>Halobacteriaceae</taxon>
    </lineage>
</organism>
<dbReference type="EMBL" id="BAAABL010000051">
    <property type="protein sequence ID" value="GAA0304022.1"/>
    <property type="molecule type" value="Genomic_DNA"/>
</dbReference>
<sequence>MPRDDDGPTASDRLIIDAYERAAKHRERAELAPFVPDATLDSSVADAEYFASVIEYYSRLEPHLPDRPHYWSDIALMPRPVGSDRNNVVDALMDYYGLDAETALDTLNDLEQGPEFAPEQPDDDGTMHGLRSLQAWRSRTTTHEQVYEDVLEGKRVVSRDLPQFLPRKHTLRVHTVLDEAASKLGFGPEGDIPEEWEKDPV</sequence>
<evidence type="ECO:0000313" key="1">
    <source>
        <dbReference type="EMBL" id="GAA0304022.1"/>
    </source>
</evidence>
<dbReference type="RefSeq" id="WP_211313083.1">
    <property type="nucleotide sequence ID" value="NZ_BAAABL010000051.1"/>
</dbReference>
<dbReference type="AlphaFoldDB" id="A0AAV3S8T6"/>
<dbReference type="Proteomes" id="UP001500837">
    <property type="component" value="Unassembled WGS sequence"/>
</dbReference>
<accession>A0AAV3S8T6</accession>
<protein>
    <submittedName>
        <fullName evidence="1">Uncharacterized protein</fullName>
    </submittedName>
</protein>